<dbReference type="GO" id="GO:0060271">
    <property type="term" value="P:cilium assembly"/>
    <property type="evidence" value="ECO:0007669"/>
    <property type="project" value="TreeGrafter"/>
</dbReference>
<evidence type="ECO:0000313" key="1">
    <source>
        <dbReference type="EMBL" id="OQS06665.1"/>
    </source>
</evidence>
<sequence length="2528" mass="283045">MPEEDVDESVLAMNFKHDVEDMLSSIKDIKGRKYSDLEGVSPEIGYFGNYGQKLEQLLCDMKSQLSLSLVFELLMSFGHAFYDLQEFNVSQKLLNEGLKIYVMLEKVSLEQELLHIQATYSCALGAVRQLSHRDPRVAFPSTLELLSAKLLALQSALQTAVAIALRPQVRDDKGIHTKCIGLVLNGTIHIMSVCAPLKTLGFDADILRYMKYTTLVFDSLVQLCTIQFCTWRTYIYISIASSYEALALQHPTKRESLWKSAISALDMGIKRVQQLRKEEELDLPLPEATDATLKAAEHDLHIARFIVLKFSKATGSPTLTVTVTKAELEAAFPDHLTYLKATLTCLKIRSPQQWCYFGHWIAPQTPVIALADHDNLLIETHKHTTQLSLNDHIDFIKACFRYHNWKVFEEAYNSVIEQVGGIDAADLKLFHAFYELLHDATSVDVLNLRIPQLETIVLLLREASCDQKLCELRHDSLVEMICVLWHFVVVPCLAYLNARLPEAPRNNPVENIVVNLLLAMHRVSHTLHLDDIIMRSIIALRLTKLLSDQGNLRVAIQVLRVSLDNITKARGSFVDIEIHPSTTIELLHQAACGMYILNISSDEVANSGKFQQEHLNRALACIQTDMFMLLYDLEFDLVTSRGESGRKLAKSIAELESRMITECNKNDFTRGIFYIQAARRRAKNGDDQERLLTEALNCFNAAAFNSSAAADSDQKQVESRTNLRPPAPRLASRGSTFISLEVLPLVSGKYNVDYYMIFGKATGAGTDVSLNNNFFPGTGCAIQATTRPLVKTVTGLLPNESYVFAVAAYDAQGNVIEGIGATSAPVITLNPLVLPFCYGLLAQAAHELNLTEIAISAATILYNEFVTEDHSTADRDGWRNSSIFNYALKLRRSNQAKPLGSIAEYPMQVVHVFLRAISILIGQQIGSPDMNGRILPEEYIVMEKQQGVLEMINKGMLALDVACITGRHEYIAQVGHQLYNLMVPLLHLPSTCGVLLQPLCMLLESLQMVPQAHWDDVLIATYSCASYELLKIGFEKSEYKAIKACLKLKSETLKHVNAPLLAPYHAHHQQAKCFRDAIFLASEWMTSLDLSTTTVITANDTEKNAKGKTPRDSESKQPEVFIEEALPGLSNYTKAWTELKTFFSHHKDFVKYGCLIAKLALVARDKIVETILPGLVWSFKLTLPPEAKNILQALRAGHLIQEPPTQEAPLSARTEVVATLIAIDPPKHFDVLERDILIWSGQVYYLRGLINYNEIFQGNHESKVNYMQGPEHDLSWLYLQETSLSQLYSTIEKPSHSAHSFTDLLQNMSIATQLFYHAKAWSNLLECVKCIWNATWAAWVSPLMYGEGAYSWEPLVVCLIRLLDMVEFIQRGKIYNDVDALCRSTDRIDTEASSTSTVSQCKGAENTLCIDFQWVTKVALYTIQVLCTVKEWKHLVIVGKRTHELTGGQSTLSEQILPWVVFAQSQRCEAQSDLVQTNQISLNSFIKAFEDSQAKKKKKKSRLVVTEVISEEEQAFLEERQRREDELKKLITFQGTLKEHHKQLSSWLDILNRSKNMCLHALNRAQRLVAKQYLAQENPKELEQSEKSEVLSAFKQCITLCRQKRSTLLLAQSLMELGDFVFANGDRLAAVKAWKDGIDAVFGNLDAVKQWRMLLPTLQINGDGLLCTLLCVHMLGKLAWTLHASDLHERLECALMGSAVFSKFFTSSLPHPNTNQPSTFASYNVAEMVLDLPSLPFKIVHPSSFMLITSTLMETLLLNKQFIQVMPLASGVEFIAKHYFQDSRYTIQAKRMKAEACIGSGYMTEATALFRDIIPSMKPLAFQALKRLGDPENETIYKCLQECSVEKLTSELYSTFVALIGNEGTSAQGIALKTVASHIVTQLQNYVNKPATPAATVVATETPTSARKTPREEIPLIVTDIDPLTPHDTTKLNCECDLIQCQLALNDGLIDSAKASITRCMQLYSTTEKHSIDEVHFDRLSCELNTLFWLQCRIASIKCSILQGHYDDAITAADIAEKEAANVKESFFLVEIQILEIQARILNGDRLTAFAKASTLLESASPPNVIPVYLSLFLSNYYHTEATSAISNEAHISALERSFNAVKNGMKTMDSLLEHQGWIGLQYSSQQEQLINLYHPHISLFVVLKSQLVARAIKLQRASPETITLPLLPIIDDGLRALTHICNPQATLKPLLLYFKGVALQNEISIDCLVEALTLWIKEGGHPRALMHSACMELVKIYGGEVHPEMPQTCIQAAYHYLQLACKLQDQLHVLWNTSQLNGTSASAVNTLPASIQQEILASAKTVAAANGSTTMPTIDQLGYMVLPYYISMSRESEVVFDPSLVQLLNRTQTLLHNYLAVNHPAYSKQCLTSLPPVPKEDPEIPGGLVCVQWMQTSLETVCMYYALGTATNPNDHRFAEKPILSRKSELNLQINRVLLNDVSLLRHKLQDKEVRVGSVQNQLDSILHRVFCLFQSVPLSTIVEKTYGIPATLENVVVLERLFNTACGVNTPHNQICYFLRDALAQTSTNG</sequence>
<dbReference type="InterPro" id="IPR027912">
    <property type="entry name" value="CFAP54"/>
</dbReference>
<dbReference type="PANTHER" id="PTHR33487:SF1">
    <property type="entry name" value="CILIA- AND FLAGELLA-ASSOCIATED PROTEIN 54"/>
    <property type="match status" value="1"/>
</dbReference>
<dbReference type="EMBL" id="JNBS01000317">
    <property type="protein sequence ID" value="OQS06665.1"/>
    <property type="molecule type" value="Genomic_DNA"/>
</dbReference>
<evidence type="ECO:0000313" key="2">
    <source>
        <dbReference type="Proteomes" id="UP000243217"/>
    </source>
</evidence>
<comment type="caution">
    <text evidence="1">The sequence shown here is derived from an EMBL/GenBank/DDBJ whole genome shotgun (WGS) entry which is preliminary data.</text>
</comment>
<dbReference type="InterPro" id="IPR003961">
    <property type="entry name" value="FN3_dom"/>
</dbReference>
<organism evidence="1 2">
    <name type="scientific">Thraustotheca clavata</name>
    <dbReference type="NCBI Taxonomy" id="74557"/>
    <lineage>
        <taxon>Eukaryota</taxon>
        <taxon>Sar</taxon>
        <taxon>Stramenopiles</taxon>
        <taxon>Oomycota</taxon>
        <taxon>Saprolegniomycetes</taxon>
        <taxon>Saprolegniales</taxon>
        <taxon>Achlyaceae</taxon>
        <taxon>Thraustotheca</taxon>
    </lineage>
</organism>
<gene>
    <name evidence="1" type="ORF">THRCLA_01301</name>
</gene>
<dbReference type="Pfam" id="PF14858">
    <property type="entry name" value="CFAP54_N"/>
    <property type="match status" value="1"/>
</dbReference>
<dbReference type="STRING" id="74557.A0A1W0A8V9"/>
<dbReference type="PANTHER" id="PTHR33487">
    <property type="entry name" value="CILIA- AND FLAGELLA-ASSOCIATED PROTEIN 54"/>
    <property type="match status" value="1"/>
</dbReference>
<dbReference type="CDD" id="cd00063">
    <property type="entry name" value="FN3"/>
    <property type="match status" value="1"/>
</dbReference>
<keyword evidence="2" id="KW-1185">Reference proteome</keyword>
<dbReference type="OrthoDB" id="2104158at2759"/>
<reference evidence="1 2" key="1">
    <citation type="journal article" date="2014" name="Genome Biol. Evol.">
        <title>The secreted proteins of Achlya hypogyna and Thraustotheca clavata identify the ancestral oomycete secretome and reveal gene acquisitions by horizontal gene transfer.</title>
        <authorList>
            <person name="Misner I."/>
            <person name="Blouin N."/>
            <person name="Leonard G."/>
            <person name="Richards T.A."/>
            <person name="Lane C.E."/>
        </authorList>
    </citation>
    <scope>NUCLEOTIDE SEQUENCE [LARGE SCALE GENOMIC DNA]</scope>
    <source>
        <strain evidence="1 2">ATCC 34112</strain>
    </source>
</reference>
<dbReference type="Proteomes" id="UP000243217">
    <property type="component" value="Unassembled WGS sequence"/>
</dbReference>
<protein>
    <submittedName>
        <fullName evidence="1">Uncharacterized protein</fullName>
    </submittedName>
</protein>
<name>A0A1W0A8V9_9STRA</name>
<accession>A0A1W0A8V9</accession>
<proteinExistence type="predicted"/>